<dbReference type="InterPro" id="IPR026777">
    <property type="entry name" value="PRM1"/>
</dbReference>
<name>A0AAV5QHL4_9ASCO</name>
<feature type="transmembrane region" description="Helical" evidence="11">
    <location>
        <begin position="65"/>
        <end position="86"/>
    </location>
</feature>
<evidence type="ECO:0000256" key="8">
    <source>
        <dbReference type="ARBA" id="ARBA00022989"/>
    </source>
</evidence>
<organism evidence="12 13">
    <name type="scientific">Saccharomycopsis crataegensis</name>
    <dbReference type="NCBI Taxonomy" id="43959"/>
    <lineage>
        <taxon>Eukaryota</taxon>
        <taxon>Fungi</taxon>
        <taxon>Dikarya</taxon>
        <taxon>Ascomycota</taxon>
        <taxon>Saccharomycotina</taxon>
        <taxon>Saccharomycetes</taxon>
        <taxon>Saccharomycopsidaceae</taxon>
        <taxon>Saccharomycopsis</taxon>
    </lineage>
</organism>
<feature type="transmembrane region" description="Helical" evidence="11">
    <location>
        <begin position="432"/>
        <end position="456"/>
    </location>
</feature>
<protein>
    <recommendedName>
        <fullName evidence="4 11">Plasma membrane fusion protein PRM1</fullName>
    </recommendedName>
</protein>
<evidence type="ECO:0000256" key="7">
    <source>
        <dbReference type="ARBA" id="ARBA00022971"/>
    </source>
</evidence>
<comment type="caution">
    <text evidence="11">Lacks conserved residue(s) required for the propagation of feature annotation.</text>
</comment>
<proteinExistence type="inferred from homology"/>
<evidence type="ECO:0000256" key="11">
    <source>
        <dbReference type="RuleBase" id="RU366035"/>
    </source>
</evidence>
<dbReference type="EMBL" id="BTFZ01000002">
    <property type="protein sequence ID" value="GMM34176.1"/>
    <property type="molecule type" value="Genomic_DNA"/>
</dbReference>
<keyword evidence="6 11" id="KW-0812">Transmembrane</keyword>
<dbReference type="RefSeq" id="XP_064851176.1">
    <property type="nucleotide sequence ID" value="XM_064995104.1"/>
</dbReference>
<accession>A0AAV5QHL4</accession>
<dbReference type="Proteomes" id="UP001360560">
    <property type="component" value="Unassembled WGS sequence"/>
</dbReference>
<evidence type="ECO:0000256" key="9">
    <source>
        <dbReference type="ARBA" id="ARBA00023136"/>
    </source>
</evidence>
<dbReference type="GO" id="GO:0032220">
    <property type="term" value="P:plasma membrane fusion involved in cytogamy"/>
    <property type="evidence" value="ECO:0007669"/>
    <property type="project" value="TreeGrafter"/>
</dbReference>
<evidence type="ECO:0000256" key="5">
    <source>
        <dbReference type="ARBA" id="ARBA00022475"/>
    </source>
</evidence>
<comment type="function">
    <text evidence="1 11">Involved in cell fusion during mating by stabilizing the plasma membrane fusion event.</text>
</comment>
<comment type="caution">
    <text evidence="12">The sequence shown here is derived from an EMBL/GenBank/DDBJ whole genome shotgun (WGS) entry which is preliminary data.</text>
</comment>
<evidence type="ECO:0000256" key="10">
    <source>
        <dbReference type="ARBA" id="ARBA00023180"/>
    </source>
</evidence>
<dbReference type="PANTHER" id="PTHR31030:SF1">
    <property type="entry name" value="PLASMA MEMBRANE FUSION PROTEIN PRM1"/>
    <property type="match status" value="1"/>
</dbReference>
<keyword evidence="9 11" id="KW-0472">Membrane</keyword>
<dbReference type="GO" id="GO:0043332">
    <property type="term" value="C:mating projection tip"/>
    <property type="evidence" value="ECO:0007669"/>
    <property type="project" value="UniProtKB-UniRule"/>
</dbReference>
<keyword evidence="7 11" id="KW-0184">Conjugation</keyword>
<evidence type="ECO:0000313" key="13">
    <source>
        <dbReference type="Proteomes" id="UP001360560"/>
    </source>
</evidence>
<reference evidence="12 13" key="1">
    <citation type="journal article" date="2023" name="Elife">
        <title>Identification of key yeast species and microbe-microbe interactions impacting larval growth of Drosophila in the wild.</title>
        <authorList>
            <person name="Mure A."/>
            <person name="Sugiura Y."/>
            <person name="Maeda R."/>
            <person name="Honda K."/>
            <person name="Sakurai N."/>
            <person name="Takahashi Y."/>
            <person name="Watada M."/>
            <person name="Katoh T."/>
            <person name="Gotoh A."/>
            <person name="Gotoh Y."/>
            <person name="Taniguchi I."/>
            <person name="Nakamura K."/>
            <person name="Hayashi T."/>
            <person name="Katayama T."/>
            <person name="Uemura T."/>
            <person name="Hattori Y."/>
        </authorList>
    </citation>
    <scope>NUCLEOTIDE SEQUENCE [LARGE SCALE GENOMIC DNA]</scope>
    <source>
        <strain evidence="12 13">SC-9</strain>
    </source>
</reference>
<keyword evidence="5 11" id="KW-1003">Cell membrane</keyword>
<evidence type="ECO:0000313" key="12">
    <source>
        <dbReference type="EMBL" id="GMM34176.1"/>
    </source>
</evidence>
<comment type="similarity">
    <text evidence="3 11">Belongs to the PRM1 family.</text>
</comment>
<feature type="transmembrane region" description="Helical" evidence="11">
    <location>
        <begin position="335"/>
        <end position="356"/>
    </location>
</feature>
<dbReference type="GO" id="GO:0005886">
    <property type="term" value="C:plasma membrane"/>
    <property type="evidence" value="ECO:0007669"/>
    <property type="project" value="UniProtKB-SubCell"/>
</dbReference>
<evidence type="ECO:0000256" key="6">
    <source>
        <dbReference type="ARBA" id="ARBA00022692"/>
    </source>
</evidence>
<dbReference type="GeneID" id="90072155"/>
<evidence type="ECO:0000256" key="2">
    <source>
        <dbReference type="ARBA" id="ARBA00004651"/>
    </source>
</evidence>
<evidence type="ECO:0000256" key="3">
    <source>
        <dbReference type="ARBA" id="ARBA00010780"/>
    </source>
</evidence>
<keyword evidence="10" id="KW-0325">Glycoprotein</keyword>
<dbReference type="PANTHER" id="PTHR31030">
    <property type="entry name" value="PLASMA MEMBRANE FUSION PROTEIN PRM1"/>
    <property type="match status" value="1"/>
</dbReference>
<sequence>MKKVSDTNVGGISTKLYYIRQNIKRKRNNRNPGNFLNEKHHPIIHGEAKVYPYLTFKDKLTQVWINQYTLLLLLICVKICLFSFSLKSSLSASESSTTTTCNLIDKYASNIISVPHYTAKTANALIYKGVQETNYALVEGLKLLVTGVEEILIFYIEVMLGTYVCLLTAAIDSTVDIATNTTESIIDSVNNTLISVTNEIDDGLNDLSKVINNVESLGESFVNLFSGNDNNQNPLKTVNLTVASLRNISIPSSINTDLEKLAKNTPNFDTVESKTTQFLRDSFDFLYGKLIDNNTEFIGEADSLSVPELKSAQICPSQLTIHNIFFDAGNTLETVLKVILVVLVIISIIIMVPLSYLEYRKWRKVEAMTCEISDLQNSLNSKPRIYDVIDKSANRIQYLVSQAFTKLIKSPNQNQRNAIRWMTTYSLTPSSLLLLGIAMAGILAVILQHLILFFVFKCLKKGLSEFNKESTDLQSVLKTAVSDWTNSTNTYLSSTESSINDGLLGMVYNATETVNTTISEFYDDVNDEITKIFNNTLFEDPVRSIVKCVIGNKIEAVEKGLTWVHNHALVTLPRVEESYLSNSSNSNSTDNEMFDKVKGFLKDTVATIVAEYKKSIMIELIISLVLLGVFLLQILISWGILWLKKKNFLDNSDGFGDDSDRKTCQTQQCAASPIISGESNPFDDRFRLAEHRSEKTLYSSSGSFWKGSLDNFDTESSGYNRSPTKTDASEYEFEIIKPPPVKYRKVDHKNPFNKL</sequence>
<feature type="transmembrane region" description="Helical" evidence="11">
    <location>
        <begin position="620"/>
        <end position="643"/>
    </location>
</feature>
<evidence type="ECO:0000256" key="1">
    <source>
        <dbReference type="ARBA" id="ARBA00002512"/>
    </source>
</evidence>
<comment type="subcellular location">
    <subcellularLocation>
        <location evidence="2 11">Cell membrane</location>
        <topology evidence="2 11">Multi-pass membrane protein</topology>
    </subcellularLocation>
</comment>
<dbReference type="AlphaFoldDB" id="A0AAV5QHL4"/>
<gene>
    <name evidence="12" type="ORF">DASC09_015010</name>
</gene>
<keyword evidence="8 11" id="KW-1133">Transmembrane helix</keyword>
<evidence type="ECO:0000256" key="4">
    <source>
        <dbReference type="ARBA" id="ARBA00017621"/>
    </source>
</evidence>
<keyword evidence="13" id="KW-1185">Reference proteome</keyword>